<proteinExistence type="predicted"/>
<keyword evidence="1" id="KW-0175">Coiled coil</keyword>
<gene>
    <name evidence="2" type="ORF">NB231_07202</name>
</gene>
<name>A4BUK0_9GAMM</name>
<protein>
    <submittedName>
        <fullName evidence="2">Uncharacterized protein</fullName>
    </submittedName>
</protein>
<evidence type="ECO:0000313" key="2">
    <source>
        <dbReference type="EMBL" id="EAR20566.1"/>
    </source>
</evidence>
<dbReference type="STRING" id="314278.NB231_07202"/>
<accession>A4BUK0</accession>
<organism evidence="2 3">
    <name type="scientific">Nitrococcus mobilis Nb-231</name>
    <dbReference type="NCBI Taxonomy" id="314278"/>
    <lineage>
        <taxon>Bacteria</taxon>
        <taxon>Pseudomonadati</taxon>
        <taxon>Pseudomonadota</taxon>
        <taxon>Gammaproteobacteria</taxon>
        <taxon>Chromatiales</taxon>
        <taxon>Ectothiorhodospiraceae</taxon>
        <taxon>Nitrococcus</taxon>
    </lineage>
</organism>
<comment type="caution">
    <text evidence="2">The sequence shown here is derived from an EMBL/GenBank/DDBJ whole genome shotgun (WGS) entry which is preliminary data.</text>
</comment>
<dbReference type="Proteomes" id="UP000003374">
    <property type="component" value="Unassembled WGS sequence"/>
</dbReference>
<sequence length="181" mass="20937">MLCTLDFAVAQSKSEILLNALSEPERQKLLDTRKELEGLHRQLAEITAAARKNNPSLQGQEDKLRHLVLNTMEAAGYQPEQEMAHLKELTSKLRAESVDPEQKKRLLTDYRQTQARLMAAQREAMANEEVQQARENYQKQVRQAMEKENPDAEALIQRYAKMRMQLRRQLEEAIENQGADH</sequence>
<evidence type="ECO:0000256" key="1">
    <source>
        <dbReference type="SAM" id="Coils"/>
    </source>
</evidence>
<keyword evidence="3" id="KW-1185">Reference proteome</keyword>
<evidence type="ECO:0000313" key="3">
    <source>
        <dbReference type="Proteomes" id="UP000003374"/>
    </source>
</evidence>
<dbReference type="EMBL" id="AAOF01000019">
    <property type="protein sequence ID" value="EAR20566.1"/>
    <property type="molecule type" value="Genomic_DNA"/>
</dbReference>
<reference evidence="2 3" key="1">
    <citation type="submission" date="2006-02" db="EMBL/GenBank/DDBJ databases">
        <authorList>
            <person name="Waterbury J."/>
            <person name="Ferriera S."/>
            <person name="Johnson J."/>
            <person name="Kravitz S."/>
            <person name="Halpern A."/>
            <person name="Remington K."/>
            <person name="Beeson K."/>
            <person name="Tran B."/>
            <person name="Rogers Y.-H."/>
            <person name="Friedman R."/>
            <person name="Venter J.C."/>
        </authorList>
    </citation>
    <scope>NUCLEOTIDE SEQUENCE [LARGE SCALE GENOMIC DNA]</scope>
    <source>
        <strain evidence="2 3">Nb-231</strain>
    </source>
</reference>
<dbReference type="AlphaFoldDB" id="A4BUK0"/>
<dbReference type="HOGENOM" id="CLU_1487563_0_0_6"/>
<feature type="coiled-coil region" evidence="1">
    <location>
        <begin position="103"/>
        <end position="176"/>
    </location>
</feature>